<comment type="caution">
    <text evidence="1">The sequence shown here is derived from an EMBL/GenBank/DDBJ whole genome shotgun (WGS) entry which is preliminary data.</text>
</comment>
<name>A0ACC2Q5R6_9NEOP</name>
<evidence type="ECO:0000313" key="2">
    <source>
        <dbReference type="Proteomes" id="UP001231649"/>
    </source>
</evidence>
<organism evidence="1 2">
    <name type="scientific">Mythimna loreyi</name>
    <dbReference type="NCBI Taxonomy" id="667449"/>
    <lineage>
        <taxon>Eukaryota</taxon>
        <taxon>Metazoa</taxon>
        <taxon>Ecdysozoa</taxon>
        <taxon>Arthropoda</taxon>
        <taxon>Hexapoda</taxon>
        <taxon>Insecta</taxon>
        <taxon>Pterygota</taxon>
        <taxon>Neoptera</taxon>
        <taxon>Endopterygota</taxon>
        <taxon>Lepidoptera</taxon>
        <taxon>Glossata</taxon>
        <taxon>Ditrysia</taxon>
        <taxon>Noctuoidea</taxon>
        <taxon>Noctuidae</taxon>
        <taxon>Noctuinae</taxon>
        <taxon>Hadenini</taxon>
        <taxon>Mythimna</taxon>
    </lineage>
</organism>
<reference evidence="1" key="1">
    <citation type="submission" date="2023-03" db="EMBL/GenBank/DDBJ databases">
        <title>Chromosome-level genomes of two armyworms, Mythimna separata and Mythimna loreyi, provide insights into the biosynthesis and reception of sex pheromones.</title>
        <authorList>
            <person name="Zhao H."/>
        </authorList>
    </citation>
    <scope>NUCLEOTIDE SEQUENCE</scope>
    <source>
        <strain evidence="1">BeijingLab</strain>
    </source>
</reference>
<sequence length="278" mass="31979">MQRSPIKASSHPDLTLENVSQNQESIRNINTRKRRNPDEQQLEDLKSDLLKSFKEMMTTEIAVIKLQNSEILQSNLEIKKQLEENAANYKDIRDRLLTLETKHEAAIERINLLETQVNVLQKQFLKNTIEIRNIPQHDNEDVQNIVKNVYKTLQIPVIDEHAAIYRRGKKKGPIVIEYQNAKNKELLLKAVKKYNSANKDKPLSTDNLGFTGAFSRVYISESLTFMSKKILAAARELTKNGSYKYCWASRGNILLRKEDGQPAIVINSLNQLKDFASE</sequence>
<accession>A0ACC2Q5R6</accession>
<dbReference type="EMBL" id="CM056804">
    <property type="protein sequence ID" value="KAJ8706393.1"/>
    <property type="molecule type" value="Genomic_DNA"/>
</dbReference>
<proteinExistence type="predicted"/>
<gene>
    <name evidence="1" type="ORF">PYW08_011019</name>
</gene>
<protein>
    <submittedName>
        <fullName evidence="1">Uncharacterized protein</fullName>
    </submittedName>
</protein>
<dbReference type="Proteomes" id="UP001231649">
    <property type="component" value="Chromosome 28"/>
</dbReference>
<evidence type="ECO:0000313" key="1">
    <source>
        <dbReference type="EMBL" id="KAJ8706393.1"/>
    </source>
</evidence>
<keyword evidence="2" id="KW-1185">Reference proteome</keyword>